<dbReference type="AlphaFoldDB" id="A0A8B6FAS9"/>
<gene>
    <name evidence="1" type="ORF">MGAL_10B068125</name>
</gene>
<comment type="caution">
    <text evidence="1">The sequence shown here is derived from an EMBL/GenBank/DDBJ whole genome shotgun (WGS) entry which is preliminary data.</text>
</comment>
<dbReference type="Proteomes" id="UP000596742">
    <property type="component" value="Unassembled WGS sequence"/>
</dbReference>
<reference evidence="1" key="1">
    <citation type="submission" date="2018-11" db="EMBL/GenBank/DDBJ databases">
        <authorList>
            <person name="Alioto T."/>
            <person name="Alioto T."/>
        </authorList>
    </citation>
    <scope>NUCLEOTIDE SEQUENCE</scope>
</reference>
<proteinExistence type="predicted"/>
<dbReference type="EMBL" id="UYJE01006599">
    <property type="protein sequence ID" value="VDI47352.1"/>
    <property type="molecule type" value="Genomic_DNA"/>
</dbReference>
<keyword evidence="2" id="KW-1185">Reference proteome</keyword>
<protein>
    <submittedName>
        <fullName evidence="1">Uncharacterized protein</fullName>
    </submittedName>
</protein>
<organism evidence="1 2">
    <name type="scientific">Mytilus galloprovincialis</name>
    <name type="common">Mediterranean mussel</name>
    <dbReference type="NCBI Taxonomy" id="29158"/>
    <lineage>
        <taxon>Eukaryota</taxon>
        <taxon>Metazoa</taxon>
        <taxon>Spiralia</taxon>
        <taxon>Lophotrochozoa</taxon>
        <taxon>Mollusca</taxon>
        <taxon>Bivalvia</taxon>
        <taxon>Autobranchia</taxon>
        <taxon>Pteriomorphia</taxon>
        <taxon>Mytilida</taxon>
        <taxon>Mytiloidea</taxon>
        <taxon>Mytilidae</taxon>
        <taxon>Mytilinae</taxon>
        <taxon>Mytilus</taxon>
    </lineage>
</organism>
<evidence type="ECO:0000313" key="1">
    <source>
        <dbReference type="EMBL" id="VDI47352.1"/>
    </source>
</evidence>
<evidence type="ECO:0000313" key="2">
    <source>
        <dbReference type="Proteomes" id="UP000596742"/>
    </source>
</evidence>
<dbReference type="PANTHER" id="PTHR47018">
    <property type="entry name" value="CXC DOMAIN-CONTAINING PROTEIN-RELATED"/>
    <property type="match status" value="1"/>
</dbReference>
<accession>A0A8B6FAS9</accession>
<name>A0A8B6FAS9_MYTGA</name>
<feature type="non-terminal residue" evidence="1">
    <location>
        <position position="153"/>
    </location>
</feature>
<sequence>MSTCFEKKGLFTTAAVDNIDHNPSSTTAKTSFHGTGISIFQHPSDDISGIERGELILGNRSNSRQVSSLPDTYANIGAEGGSELLQDNLEECIATPIPSTSNKMKEQSNEHQEFEIKNHGLQMPIMFGKKNTYGNAAEKGIKLWTDFQIKTAI</sequence>